<dbReference type="InterPro" id="IPR007607">
    <property type="entry name" value="BacA/B"/>
</dbReference>
<dbReference type="EMBL" id="LT838813">
    <property type="protein sequence ID" value="SMD42302.1"/>
    <property type="molecule type" value="Genomic_DNA"/>
</dbReference>
<protein>
    <submittedName>
        <fullName evidence="2">Protein CcmA, bactofilin family</fullName>
    </submittedName>
</protein>
<keyword evidence="3" id="KW-1185">Reference proteome</keyword>
<comment type="similarity">
    <text evidence="1">Belongs to the bactofilin family.</text>
</comment>
<reference evidence="3" key="1">
    <citation type="submission" date="2017-04" db="EMBL/GenBank/DDBJ databases">
        <authorList>
            <person name="Varghese N."/>
            <person name="Submissions S."/>
        </authorList>
    </citation>
    <scope>NUCLEOTIDE SEQUENCE [LARGE SCALE GENOMIC DNA]</scope>
    <source>
        <strain evidence="3">DSM 16537</strain>
    </source>
</reference>
<dbReference type="AlphaFoldDB" id="A0A1W2H0Z5"/>
<sequence>MFNNKTTTTEKKSAVEMVNSTNVISKETRIVGDIDAAGNIRIEGQLEGIVQSKTKIVIGESAIIKGNISAPDAEISGKVEGEVFCTGSLYLNKTAVVTGNITTQKLIVENGAVFNGKCQITTSSQSMVVSKSNQSDGEPKKQIASL</sequence>
<name>A0A1W2H0Z5_9BACT</name>
<dbReference type="RefSeq" id="WP_084119128.1">
    <property type="nucleotide sequence ID" value="NZ_LT838813.1"/>
</dbReference>
<evidence type="ECO:0000313" key="3">
    <source>
        <dbReference type="Proteomes" id="UP000192333"/>
    </source>
</evidence>
<dbReference type="STRING" id="758820.SAMN00777080_0849"/>
<proteinExistence type="inferred from homology"/>
<dbReference type="PANTHER" id="PTHR35024:SF4">
    <property type="entry name" value="POLYMER-FORMING CYTOSKELETAL PROTEIN"/>
    <property type="match status" value="1"/>
</dbReference>
<dbReference type="Pfam" id="PF04519">
    <property type="entry name" value="Bactofilin"/>
    <property type="match status" value="1"/>
</dbReference>
<organism evidence="2 3">
    <name type="scientific">Aquiflexum balticum DSM 16537</name>
    <dbReference type="NCBI Taxonomy" id="758820"/>
    <lineage>
        <taxon>Bacteria</taxon>
        <taxon>Pseudomonadati</taxon>
        <taxon>Bacteroidota</taxon>
        <taxon>Cytophagia</taxon>
        <taxon>Cytophagales</taxon>
        <taxon>Cyclobacteriaceae</taxon>
        <taxon>Aquiflexum</taxon>
    </lineage>
</organism>
<gene>
    <name evidence="2" type="ORF">SAMN00777080_0849</name>
</gene>
<dbReference type="Proteomes" id="UP000192333">
    <property type="component" value="Chromosome I"/>
</dbReference>
<evidence type="ECO:0000313" key="2">
    <source>
        <dbReference type="EMBL" id="SMD42302.1"/>
    </source>
</evidence>
<evidence type="ECO:0000256" key="1">
    <source>
        <dbReference type="ARBA" id="ARBA00044755"/>
    </source>
</evidence>
<dbReference type="PANTHER" id="PTHR35024">
    <property type="entry name" value="HYPOTHETICAL CYTOSOLIC PROTEIN"/>
    <property type="match status" value="1"/>
</dbReference>
<accession>A0A1W2H0Z5</accession>